<reference evidence="5" key="1">
    <citation type="submission" date="2011-12" db="EMBL/GenBank/DDBJ databases">
        <title>The Draft Genome of Lepisosteus oculatus.</title>
        <authorList>
            <consortium name="The Broad Institute Genome Assembly &amp; Analysis Group"/>
            <consortium name="Computational R&amp;D Group"/>
            <consortium name="and Sequencing Platform"/>
            <person name="Di Palma F."/>
            <person name="Alfoldi J."/>
            <person name="Johnson J."/>
            <person name="Berlin A."/>
            <person name="Gnerre S."/>
            <person name="Jaffe D."/>
            <person name="MacCallum I."/>
            <person name="Young S."/>
            <person name="Walker B.J."/>
            <person name="Lander E.S."/>
            <person name="Lindblad-Toh K."/>
        </authorList>
    </citation>
    <scope>NUCLEOTIDE SEQUENCE [LARGE SCALE GENOMIC DNA]</scope>
</reference>
<dbReference type="InterPro" id="IPR003597">
    <property type="entry name" value="Ig_C1-set"/>
</dbReference>
<dbReference type="FunFam" id="2.60.40.10:FF:000283">
    <property type="entry name" value="Immunoglobulin kappa constant"/>
    <property type="match status" value="1"/>
</dbReference>
<protein>
    <recommendedName>
        <fullName evidence="3">Ig-like domain-containing protein</fullName>
    </recommendedName>
</protein>
<keyword evidence="2" id="KW-0393">Immunoglobulin domain</keyword>
<accession>W5N792</accession>
<evidence type="ECO:0000313" key="4">
    <source>
        <dbReference type="Ensembl" id="ENSLOCP00000016501.1"/>
    </source>
</evidence>
<keyword evidence="5" id="KW-1185">Reference proteome</keyword>
<dbReference type="InterPro" id="IPR013783">
    <property type="entry name" value="Ig-like_fold"/>
</dbReference>
<dbReference type="Gene3D" id="2.60.40.10">
    <property type="entry name" value="Immunoglobulins"/>
    <property type="match status" value="1"/>
</dbReference>
<organism evidence="4 5">
    <name type="scientific">Lepisosteus oculatus</name>
    <name type="common">Spotted gar</name>
    <dbReference type="NCBI Taxonomy" id="7918"/>
    <lineage>
        <taxon>Eukaryota</taxon>
        <taxon>Metazoa</taxon>
        <taxon>Chordata</taxon>
        <taxon>Craniata</taxon>
        <taxon>Vertebrata</taxon>
        <taxon>Euteleostomi</taxon>
        <taxon>Actinopterygii</taxon>
        <taxon>Neopterygii</taxon>
        <taxon>Holostei</taxon>
        <taxon>Semionotiformes</taxon>
        <taxon>Lepisosteidae</taxon>
        <taxon>Lepisosteus</taxon>
    </lineage>
</organism>
<feature type="domain" description="Ig-like" evidence="3">
    <location>
        <begin position="36"/>
        <end position="135"/>
    </location>
</feature>
<evidence type="ECO:0000256" key="2">
    <source>
        <dbReference type="ARBA" id="ARBA00023319"/>
    </source>
</evidence>
<dbReference type="AlphaFoldDB" id="W5N792"/>
<sequence>MGVQIWFSFRPLCSGNPVFFGDGTKLFVIDKNITRPTVKILQPSKKEIKDKGRATLVCVITGFYPEHITVSWKVSGQDRTNWVKTDDTAIKDKEGKYSITSRLRVSALEWFTPKKNFTCVTTFFNESAPVEISIKGKEGCGAVVETLRSTRLTYLLFLGKSTLYGLLLTVLVWKLKLTCEKTFA</sequence>
<reference evidence="4" key="3">
    <citation type="submission" date="2025-09" db="UniProtKB">
        <authorList>
            <consortium name="Ensembl"/>
        </authorList>
    </citation>
    <scope>IDENTIFICATION</scope>
</reference>
<evidence type="ECO:0000259" key="3">
    <source>
        <dbReference type="PROSITE" id="PS50835"/>
    </source>
</evidence>
<evidence type="ECO:0000313" key="5">
    <source>
        <dbReference type="Proteomes" id="UP000018468"/>
    </source>
</evidence>
<dbReference type="SUPFAM" id="SSF48726">
    <property type="entry name" value="Immunoglobulin"/>
    <property type="match status" value="1"/>
</dbReference>
<dbReference type="InterPro" id="IPR036179">
    <property type="entry name" value="Ig-like_dom_sf"/>
</dbReference>
<dbReference type="GO" id="GO:0016064">
    <property type="term" value="P:immunoglobulin mediated immune response"/>
    <property type="evidence" value="ECO:0000318"/>
    <property type="project" value="GO_Central"/>
</dbReference>
<keyword evidence="1" id="KW-1015">Disulfide bond</keyword>
<evidence type="ECO:0000256" key="1">
    <source>
        <dbReference type="ARBA" id="ARBA00023157"/>
    </source>
</evidence>
<dbReference type="Proteomes" id="UP000018468">
    <property type="component" value="Linkage group LG7"/>
</dbReference>
<dbReference type="Bgee" id="ENSLOCG00000013386">
    <property type="expression patterns" value="Expressed in intestine and 8 other cell types or tissues"/>
</dbReference>
<name>W5N792_LEPOC</name>
<proteinExistence type="predicted"/>
<dbReference type="GeneTree" id="ENSGT00940000164625"/>
<dbReference type="Ensembl" id="ENSLOCT00000016531.1">
    <property type="protein sequence ID" value="ENSLOCP00000016501.1"/>
    <property type="gene ID" value="ENSLOCG00000013386.1"/>
</dbReference>
<dbReference type="PANTHER" id="PTHR23411">
    <property type="entry name" value="TAPASIN"/>
    <property type="match status" value="1"/>
</dbReference>
<dbReference type="HOGENOM" id="CLU_077975_0_1_1"/>
<dbReference type="InParanoid" id="W5N792"/>
<dbReference type="SMART" id="SM00407">
    <property type="entry name" value="IGc1"/>
    <property type="match status" value="1"/>
</dbReference>
<reference evidence="4" key="2">
    <citation type="submission" date="2025-08" db="UniProtKB">
        <authorList>
            <consortium name="Ensembl"/>
        </authorList>
    </citation>
    <scope>IDENTIFICATION</scope>
</reference>
<dbReference type="eggNOG" id="ENOG502S3FK">
    <property type="taxonomic scope" value="Eukaryota"/>
</dbReference>
<dbReference type="InterPro" id="IPR007110">
    <property type="entry name" value="Ig-like_dom"/>
</dbReference>
<dbReference type="PROSITE" id="PS50835">
    <property type="entry name" value="IG_LIKE"/>
    <property type="match status" value="1"/>
</dbReference>
<dbReference type="EMBL" id="AHAT01031871">
    <property type="status" value="NOT_ANNOTATED_CDS"/>
    <property type="molecule type" value="Genomic_DNA"/>
</dbReference>
<dbReference type="STRING" id="7918.ENSLOCP00000016501"/>
<dbReference type="OMA" id="NISASAW"/>
<dbReference type="InterPro" id="IPR050380">
    <property type="entry name" value="Immune_Resp_Modulators"/>
</dbReference>
<dbReference type="GO" id="GO:0003823">
    <property type="term" value="F:antigen binding"/>
    <property type="evidence" value="ECO:0000318"/>
    <property type="project" value="GO_Central"/>
</dbReference>
<dbReference type="GO" id="GO:0071735">
    <property type="term" value="C:IgG immunoglobulin complex"/>
    <property type="evidence" value="ECO:0000318"/>
    <property type="project" value="GO_Central"/>
</dbReference>
<dbReference type="Pfam" id="PF07654">
    <property type="entry name" value="C1-set"/>
    <property type="match status" value="1"/>
</dbReference>